<evidence type="ECO:0000313" key="1">
    <source>
        <dbReference type="EMBL" id="KAI4312936.1"/>
    </source>
</evidence>
<accession>A0ACB9LNW6</accession>
<comment type="caution">
    <text evidence="1">The sequence shown here is derived from an EMBL/GenBank/DDBJ whole genome shotgun (WGS) entry which is preliminary data.</text>
</comment>
<dbReference type="Proteomes" id="UP001057402">
    <property type="component" value="Chromosome 11"/>
</dbReference>
<protein>
    <submittedName>
        <fullName evidence="1">Uncharacterized protein</fullName>
    </submittedName>
</protein>
<gene>
    <name evidence="1" type="ORF">MLD38_037721</name>
</gene>
<dbReference type="EMBL" id="CM042890">
    <property type="protein sequence ID" value="KAI4312936.1"/>
    <property type="molecule type" value="Genomic_DNA"/>
</dbReference>
<name>A0ACB9LNW6_9MYRT</name>
<proteinExistence type="predicted"/>
<organism evidence="1 2">
    <name type="scientific">Melastoma candidum</name>
    <dbReference type="NCBI Taxonomy" id="119954"/>
    <lineage>
        <taxon>Eukaryota</taxon>
        <taxon>Viridiplantae</taxon>
        <taxon>Streptophyta</taxon>
        <taxon>Embryophyta</taxon>
        <taxon>Tracheophyta</taxon>
        <taxon>Spermatophyta</taxon>
        <taxon>Magnoliopsida</taxon>
        <taxon>eudicotyledons</taxon>
        <taxon>Gunneridae</taxon>
        <taxon>Pentapetalae</taxon>
        <taxon>rosids</taxon>
        <taxon>malvids</taxon>
        <taxon>Myrtales</taxon>
        <taxon>Melastomataceae</taxon>
        <taxon>Melastomatoideae</taxon>
        <taxon>Melastomateae</taxon>
        <taxon>Melastoma</taxon>
    </lineage>
</organism>
<keyword evidence="2" id="KW-1185">Reference proteome</keyword>
<reference evidence="2" key="1">
    <citation type="journal article" date="2023" name="Front. Plant Sci.">
        <title>Chromosomal-level genome assembly of Melastoma candidum provides insights into trichome evolution.</title>
        <authorList>
            <person name="Zhong Y."/>
            <person name="Wu W."/>
            <person name="Sun C."/>
            <person name="Zou P."/>
            <person name="Liu Y."/>
            <person name="Dai S."/>
            <person name="Zhou R."/>
        </authorList>
    </citation>
    <scope>NUCLEOTIDE SEQUENCE [LARGE SCALE GENOMIC DNA]</scope>
</reference>
<sequence length="541" mass="60303">MLMMRRRVACCIRDRVLSIDYDDPEGVVTYNGLDVCIINNESYENESRSHEEGCPTDSFDDGDSSCSSSKDLLGSTSSKWVSTSRDKDGEYSGEWDPTDSPRFSISKEKLSCVASDIVTMKEKFAKLLLGDDVTGGSNGHSTALALSNAITNLAATIFGELWKLEPLSEEKKGRWKREMNWLTSPAKYMVELVPAKRNGKNGATLEIMTPRARADVLVNLPALQKLDSLLIETLDSVVGNEFWYADGCSQTEGLGKTERKSKKWWLPSPQVPKNGLSDAGRKKLMSQARIVYQVLKAAKSINESVLDEMPMPTIIKDALPKSGKASLGEDLHRALNLEPGSVDHIFKLLDLRTDHSILDCVNKLELAVFAWKRRIHEQEDGKLPSRTSWSFIKDPIHELEKTEALLDRAETLMRFLKANYPNLPHAFLEASKVQYGKDVGHAILEGYSRVLGNLAFNILARIQDVLQKDAAINKDSPAWTPASIPGGGAFSDILGSPVVINPGIKHSLFPETIRANGRDCLIQFRDQYFRVDDELRYEHSI</sequence>
<evidence type="ECO:0000313" key="2">
    <source>
        <dbReference type="Proteomes" id="UP001057402"/>
    </source>
</evidence>